<dbReference type="PANTHER" id="PTHR21083">
    <property type="entry name" value="TWISTER"/>
    <property type="match status" value="1"/>
</dbReference>
<dbReference type="Pfam" id="PF18201">
    <property type="entry name" value="PIH1_CS"/>
    <property type="match status" value="1"/>
</dbReference>
<dbReference type="GO" id="GO:0070286">
    <property type="term" value="P:axonemal dynein complex assembly"/>
    <property type="evidence" value="ECO:0007669"/>
    <property type="project" value="InterPro"/>
</dbReference>
<protein>
    <recommendedName>
        <fullName evidence="3">PIH1D1/2/3 CS-like domain-containing protein</fullName>
    </recommendedName>
</protein>
<evidence type="ECO:0000256" key="2">
    <source>
        <dbReference type="SAM" id="MobiDB-lite"/>
    </source>
</evidence>
<dbReference type="PANTHER" id="PTHR21083:SF0">
    <property type="entry name" value="DYNEIN AXONEMAL ASSEMBLY FACTOR 6"/>
    <property type="match status" value="1"/>
</dbReference>
<proteinExistence type="inferred from homology"/>
<dbReference type="AlphaFoldDB" id="A0A9N9WMW9"/>
<gene>
    <name evidence="4" type="ORF">CHIRRI_LOCUS1050</name>
</gene>
<name>A0A9N9WMW9_9DIPT</name>
<dbReference type="OrthoDB" id="25887at2759"/>
<accession>A0A9N9WMW9</accession>
<comment type="similarity">
    <text evidence="1">Belongs to the PIH1 family.</text>
</comment>
<feature type="region of interest" description="Disordered" evidence="2">
    <location>
        <begin position="17"/>
        <end position="46"/>
    </location>
</feature>
<keyword evidence="5" id="KW-1185">Reference proteome</keyword>
<dbReference type="GO" id="GO:0051087">
    <property type="term" value="F:protein-folding chaperone binding"/>
    <property type="evidence" value="ECO:0007669"/>
    <property type="project" value="InterPro"/>
</dbReference>
<evidence type="ECO:0000259" key="3">
    <source>
        <dbReference type="Pfam" id="PF18201"/>
    </source>
</evidence>
<dbReference type="InterPro" id="IPR041442">
    <property type="entry name" value="PIH1D1/2/3_CS-like"/>
</dbReference>
<organism evidence="4 5">
    <name type="scientific">Chironomus riparius</name>
    <dbReference type="NCBI Taxonomy" id="315576"/>
    <lineage>
        <taxon>Eukaryota</taxon>
        <taxon>Metazoa</taxon>
        <taxon>Ecdysozoa</taxon>
        <taxon>Arthropoda</taxon>
        <taxon>Hexapoda</taxon>
        <taxon>Insecta</taxon>
        <taxon>Pterygota</taxon>
        <taxon>Neoptera</taxon>
        <taxon>Endopterygota</taxon>
        <taxon>Diptera</taxon>
        <taxon>Nematocera</taxon>
        <taxon>Chironomoidea</taxon>
        <taxon>Chironomidae</taxon>
        <taxon>Chironominae</taxon>
        <taxon>Chironomus</taxon>
    </lineage>
</organism>
<evidence type="ECO:0000313" key="5">
    <source>
        <dbReference type="Proteomes" id="UP001153620"/>
    </source>
</evidence>
<dbReference type="InterPro" id="IPR026697">
    <property type="entry name" value="DNAAF6"/>
</dbReference>
<reference evidence="4" key="2">
    <citation type="submission" date="2022-10" db="EMBL/GenBank/DDBJ databases">
        <authorList>
            <consortium name="ENA_rothamsted_submissions"/>
            <consortium name="culmorum"/>
            <person name="King R."/>
        </authorList>
    </citation>
    <scope>NUCLEOTIDE SEQUENCE</scope>
</reference>
<evidence type="ECO:0000313" key="4">
    <source>
        <dbReference type="EMBL" id="CAG9798065.1"/>
    </source>
</evidence>
<dbReference type="GO" id="GO:0005737">
    <property type="term" value="C:cytoplasm"/>
    <property type="evidence" value="ECO:0007669"/>
    <property type="project" value="TreeGrafter"/>
</dbReference>
<dbReference type="Proteomes" id="UP001153620">
    <property type="component" value="Chromosome 1"/>
</dbReference>
<feature type="domain" description="PIH1D1/2/3 CS-like" evidence="3">
    <location>
        <begin position="88"/>
        <end position="184"/>
    </location>
</feature>
<reference evidence="4" key="1">
    <citation type="submission" date="2022-01" db="EMBL/GenBank/DDBJ databases">
        <authorList>
            <person name="King R."/>
        </authorList>
    </citation>
    <scope>NUCLEOTIDE SEQUENCE</scope>
</reference>
<dbReference type="EMBL" id="OU895877">
    <property type="protein sequence ID" value="CAG9798065.1"/>
    <property type="molecule type" value="Genomic_DNA"/>
</dbReference>
<evidence type="ECO:0000256" key="1">
    <source>
        <dbReference type="ARBA" id="ARBA00008511"/>
    </source>
</evidence>
<dbReference type="GO" id="GO:0045505">
    <property type="term" value="F:dynein intermediate chain binding"/>
    <property type="evidence" value="ECO:0007669"/>
    <property type="project" value="TreeGrafter"/>
</dbReference>
<sequence length="194" mass="22556">MDYNSITLLKNLFDKCHENDDESSSDSENEREQAFGPGDIKQPKKSQIVKTLDNPLLKKVNVDNSIKSMDDLAKQQMNDEELLDMRKHPEYKITYKQAVTTEDIYLQMGFKTPATSSCEDMIVEVRIPDEIVGIDQMDLTVEEDKIELRTPIYRLKLMLPHKVNPQKGRAEYDSTSKILKLTVQMNREYDFINF</sequence>